<evidence type="ECO:0000313" key="2">
    <source>
        <dbReference type="Proteomes" id="UP000813462"/>
    </source>
</evidence>
<dbReference type="Proteomes" id="UP000813462">
    <property type="component" value="Unassembled WGS sequence"/>
</dbReference>
<dbReference type="AlphaFoldDB" id="A0A978VZ03"/>
<proteinExistence type="predicted"/>
<dbReference type="EMBL" id="JAEACU010000001">
    <property type="protein sequence ID" value="KAH7544937.1"/>
    <property type="molecule type" value="Genomic_DNA"/>
</dbReference>
<comment type="caution">
    <text evidence="1">The sequence shown here is derived from an EMBL/GenBank/DDBJ whole genome shotgun (WGS) entry which is preliminary data.</text>
</comment>
<reference evidence="1" key="1">
    <citation type="journal article" date="2021" name="Front. Plant Sci.">
        <title>Chromosome-Scale Genome Assembly for Chinese Sour Jujube and Insights Into Its Genome Evolution and Domestication Signature.</title>
        <authorList>
            <person name="Shen L.-Y."/>
            <person name="Luo H."/>
            <person name="Wang X.-L."/>
            <person name="Wang X.-M."/>
            <person name="Qiu X.-J."/>
            <person name="Liu H."/>
            <person name="Zhou S.-S."/>
            <person name="Jia K.-H."/>
            <person name="Nie S."/>
            <person name="Bao Y.-T."/>
            <person name="Zhang R.-G."/>
            <person name="Yun Q.-Z."/>
            <person name="Chai Y.-H."/>
            <person name="Lu J.-Y."/>
            <person name="Li Y."/>
            <person name="Zhao S.-W."/>
            <person name="Mao J.-F."/>
            <person name="Jia S.-G."/>
            <person name="Mao Y.-M."/>
        </authorList>
    </citation>
    <scope>NUCLEOTIDE SEQUENCE</scope>
    <source>
        <strain evidence="1">AT0</strain>
        <tissue evidence="1">Leaf</tissue>
    </source>
</reference>
<accession>A0A978VZ03</accession>
<protein>
    <submittedName>
        <fullName evidence="1">Uncharacterized protein</fullName>
    </submittedName>
</protein>
<organism evidence="1 2">
    <name type="scientific">Ziziphus jujuba var. spinosa</name>
    <dbReference type="NCBI Taxonomy" id="714518"/>
    <lineage>
        <taxon>Eukaryota</taxon>
        <taxon>Viridiplantae</taxon>
        <taxon>Streptophyta</taxon>
        <taxon>Embryophyta</taxon>
        <taxon>Tracheophyta</taxon>
        <taxon>Spermatophyta</taxon>
        <taxon>Magnoliopsida</taxon>
        <taxon>eudicotyledons</taxon>
        <taxon>Gunneridae</taxon>
        <taxon>Pentapetalae</taxon>
        <taxon>rosids</taxon>
        <taxon>fabids</taxon>
        <taxon>Rosales</taxon>
        <taxon>Rhamnaceae</taxon>
        <taxon>Paliureae</taxon>
        <taxon>Ziziphus</taxon>
    </lineage>
</organism>
<gene>
    <name evidence="1" type="ORF">FEM48_Zijuj01G0038900</name>
</gene>
<evidence type="ECO:0000313" key="1">
    <source>
        <dbReference type="EMBL" id="KAH7544937.1"/>
    </source>
</evidence>
<sequence length="210" mass="23930">MGKNSDMSSLQELPGILDDDAEARKFISSSRIIQKALELLTLPDDGVRKLILDIGNLCHLFLCLKRCLDVLGLCDGLIDGAISISAVQGFLWVIVPMLIKEVVVDYPKRSRVSRSRSKKEKEEYLVLTCGQPSGGGEEKQMVEQDNKLKSEAKYEHVSHVEDVKVLRKKCEIQHIVIDRKKEILRNYVRLEMDDAVIAKKDEEIWELEEH</sequence>
<name>A0A978VZ03_ZIZJJ</name>